<evidence type="ECO:0000259" key="10">
    <source>
        <dbReference type="Pfam" id="PF00999"/>
    </source>
</evidence>
<dbReference type="GO" id="GO:0006813">
    <property type="term" value="P:potassium ion transport"/>
    <property type="evidence" value="ECO:0007669"/>
    <property type="project" value="InterPro"/>
</dbReference>
<feature type="transmembrane region" description="Helical" evidence="9">
    <location>
        <begin position="30"/>
        <end position="49"/>
    </location>
</feature>
<reference evidence="12 13" key="1">
    <citation type="submission" date="2019-03" db="EMBL/GenBank/DDBJ databases">
        <authorList>
            <person name="Nijsse B."/>
        </authorList>
    </citation>
    <scope>NUCLEOTIDE SEQUENCE [LARGE SCALE GENOMIC DNA]</scope>
    <source>
        <strain evidence="12">Desulfoluna butyratoxydans MSL71</strain>
    </source>
</reference>
<dbReference type="InterPro" id="IPR003148">
    <property type="entry name" value="RCK_N"/>
</dbReference>
<keyword evidence="2" id="KW-0813">Transport</keyword>
<dbReference type="Proteomes" id="UP000507962">
    <property type="component" value="Unassembled WGS sequence"/>
</dbReference>
<gene>
    <name evidence="12" type="ORF">MSL71_33540</name>
</gene>
<feature type="transmembrane region" description="Helical" evidence="9">
    <location>
        <begin position="276"/>
        <end position="295"/>
    </location>
</feature>
<evidence type="ECO:0000256" key="6">
    <source>
        <dbReference type="ARBA" id="ARBA00022989"/>
    </source>
</evidence>
<dbReference type="Pfam" id="PF02254">
    <property type="entry name" value="TrkA_N"/>
    <property type="match status" value="1"/>
</dbReference>
<dbReference type="PANTHER" id="PTHR32507">
    <property type="entry name" value="NA(+)/H(+) ANTIPORTER 1"/>
    <property type="match status" value="1"/>
</dbReference>
<keyword evidence="5 9" id="KW-0812">Transmembrane</keyword>
<feature type="transmembrane region" description="Helical" evidence="9">
    <location>
        <begin position="93"/>
        <end position="113"/>
    </location>
</feature>
<evidence type="ECO:0000256" key="3">
    <source>
        <dbReference type="ARBA" id="ARBA00022449"/>
    </source>
</evidence>
<evidence type="ECO:0000256" key="1">
    <source>
        <dbReference type="ARBA" id="ARBA00004651"/>
    </source>
</evidence>
<evidence type="ECO:0000256" key="4">
    <source>
        <dbReference type="ARBA" id="ARBA00022475"/>
    </source>
</evidence>
<feature type="transmembrane region" description="Helical" evidence="9">
    <location>
        <begin position="6"/>
        <end position="23"/>
    </location>
</feature>
<feature type="domain" description="RCK N-terminal" evidence="11">
    <location>
        <begin position="405"/>
        <end position="507"/>
    </location>
</feature>
<evidence type="ECO:0000256" key="2">
    <source>
        <dbReference type="ARBA" id="ARBA00022448"/>
    </source>
</evidence>
<evidence type="ECO:0000256" key="7">
    <source>
        <dbReference type="ARBA" id="ARBA00023065"/>
    </source>
</evidence>
<feature type="domain" description="Cation/H+ exchanger transmembrane" evidence="10">
    <location>
        <begin position="17"/>
        <end position="390"/>
    </location>
</feature>
<comment type="subcellular location">
    <subcellularLocation>
        <location evidence="1">Cell membrane</location>
        <topology evidence="1">Multi-pass membrane protein</topology>
    </subcellularLocation>
</comment>
<feature type="transmembrane region" description="Helical" evidence="9">
    <location>
        <begin position="368"/>
        <end position="387"/>
    </location>
</feature>
<dbReference type="Gene3D" id="3.40.50.720">
    <property type="entry name" value="NAD(P)-binding Rossmann-like Domain"/>
    <property type="match status" value="1"/>
</dbReference>
<proteinExistence type="predicted"/>
<evidence type="ECO:0000256" key="9">
    <source>
        <dbReference type="SAM" id="Phobius"/>
    </source>
</evidence>
<evidence type="ECO:0000313" key="13">
    <source>
        <dbReference type="Proteomes" id="UP000507962"/>
    </source>
</evidence>
<keyword evidence="7" id="KW-0406">Ion transport</keyword>
<dbReference type="InterPro" id="IPR006153">
    <property type="entry name" value="Cation/H_exchanger_TM"/>
</dbReference>
<evidence type="ECO:0000259" key="11">
    <source>
        <dbReference type="Pfam" id="PF02254"/>
    </source>
</evidence>
<keyword evidence="8 9" id="KW-0472">Membrane</keyword>
<dbReference type="AlphaFoldDB" id="A0A4U8YWA1"/>
<dbReference type="InterPro" id="IPR038770">
    <property type="entry name" value="Na+/solute_symporter_sf"/>
</dbReference>
<accession>A0A4U8YWA1</accession>
<evidence type="ECO:0000256" key="5">
    <source>
        <dbReference type="ARBA" id="ARBA00022692"/>
    </source>
</evidence>
<feature type="transmembrane region" description="Helical" evidence="9">
    <location>
        <begin position="301"/>
        <end position="323"/>
    </location>
</feature>
<keyword evidence="6 9" id="KW-1133">Transmembrane helix</keyword>
<dbReference type="Pfam" id="PF00999">
    <property type="entry name" value="Na_H_Exchanger"/>
    <property type="match status" value="1"/>
</dbReference>
<feature type="transmembrane region" description="Helical" evidence="9">
    <location>
        <begin position="119"/>
        <end position="139"/>
    </location>
</feature>
<dbReference type="EMBL" id="CAADHO010000006">
    <property type="protein sequence ID" value="VFQ45693.1"/>
    <property type="molecule type" value="Genomic_DNA"/>
</dbReference>
<evidence type="ECO:0000256" key="8">
    <source>
        <dbReference type="ARBA" id="ARBA00023136"/>
    </source>
</evidence>
<keyword evidence="4" id="KW-1003">Cell membrane</keyword>
<dbReference type="RefSeq" id="WP_180142569.1">
    <property type="nucleotide sequence ID" value="NZ_CAADHO010000006.1"/>
</dbReference>
<evidence type="ECO:0000313" key="12">
    <source>
        <dbReference type="EMBL" id="VFQ45693.1"/>
    </source>
</evidence>
<dbReference type="GO" id="GO:0015297">
    <property type="term" value="F:antiporter activity"/>
    <property type="evidence" value="ECO:0007669"/>
    <property type="project" value="UniProtKB-KW"/>
</dbReference>
<protein>
    <submittedName>
        <fullName evidence="12">Cation/h+ exchanger</fullName>
    </submittedName>
</protein>
<keyword evidence="3" id="KW-0050">Antiport</keyword>
<dbReference type="InterPro" id="IPR036291">
    <property type="entry name" value="NAD(P)-bd_dom_sf"/>
</dbReference>
<feature type="transmembrane region" description="Helical" evidence="9">
    <location>
        <begin position="55"/>
        <end position="72"/>
    </location>
</feature>
<dbReference type="GO" id="GO:1902600">
    <property type="term" value="P:proton transmembrane transport"/>
    <property type="evidence" value="ECO:0007669"/>
    <property type="project" value="InterPro"/>
</dbReference>
<organism evidence="12 13">
    <name type="scientific">Desulfoluna butyratoxydans</name>
    <dbReference type="NCBI Taxonomy" id="231438"/>
    <lineage>
        <taxon>Bacteria</taxon>
        <taxon>Pseudomonadati</taxon>
        <taxon>Thermodesulfobacteriota</taxon>
        <taxon>Desulfobacteria</taxon>
        <taxon>Desulfobacterales</taxon>
        <taxon>Desulfolunaceae</taxon>
        <taxon>Desulfoluna</taxon>
    </lineage>
</organism>
<keyword evidence="13" id="KW-1185">Reference proteome</keyword>
<dbReference type="SUPFAM" id="SSF51735">
    <property type="entry name" value="NAD(P)-binding Rossmann-fold domains"/>
    <property type="match status" value="1"/>
</dbReference>
<name>A0A4U8YWA1_9BACT</name>
<feature type="transmembrane region" description="Helical" evidence="9">
    <location>
        <begin position="151"/>
        <end position="175"/>
    </location>
</feature>
<sequence length="599" mass="64340">MSHDAFQTISLSIALGVFSYIISRAYKIPAIVFYLVCGFVFGPAGLNLIRTEAAIGGGIAPMVEIAVAIILFEGGLSLSIQGFRMEKKAIRRLLFITIPVTGGAAAFLCHYLTGIPWLFAIFFGALIVVTGPTVIGSILKSVALNQRLETLLNWESLWGDVIGVMVSALALELILVSKGGVITAGVFSHLLLGTFAGSLVGLAGGVLLKHIVAWLEKLKDPTLSGIASFGGAVALFFLSGELVESSGPLAVVVAGMYLSLKCGDAVVGIRHFKDQIASLFISTMFVMLSAFVNPLELLHLWPTMLAVAIILGAVVRPLAVHLAMAGSDVTLRERWYMGIIGPRGIVAVATASYAAFELPGFPYEMEVILNQTMAIIFFSGVVATVLCRPLASLLKVRVPHAQTGILLVGSNPMSREFARLLSFHVPVAFLETRRDACSLATDQGFQTVCADMLSADVYEEASREGYDRLVALTRNNALNELVALRAASHMSPGRVYRGVARRAEETLLTGKDNVAHVAFSDGFFIIEAVRRMEKGQAFLTEKEVEELREGDIPLARVNGDGKGVLIMRPGVEPSGRLICYSRKEKTAGRARRNTTEAPV</sequence>
<feature type="transmembrane region" description="Helical" evidence="9">
    <location>
        <begin position="223"/>
        <end position="243"/>
    </location>
</feature>
<feature type="transmembrane region" description="Helical" evidence="9">
    <location>
        <begin position="335"/>
        <end position="356"/>
    </location>
</feature>
<dbReference type="Gene3D" id="1.20.1530.20">
    <property type="match status" value="1"/>
</dbReference>
<feature type="transmembrane region" description="Helical" evidence="9">
    <location>
        <begin position="249"/>
        <end position="269"/>
    </location>
</feature>
<dbReference type="GO" id="GO:0005886">
    <property type="term" value="C:plasma membrane"/>
    <property type="evidence" value="ECO:0007669"/>
    <property type="project" value="UniProtKB-SubCell"/>
</dbReference>
<dbReference type="PANTHER" id="PTHR32507:SF0">
    <property type="entry name" value="NA(+)_H(+) ANTIPORTER 2-RELATED"/>
    <property type="match status" value="1"/>
</dbReference>
<feature type="transmembrane region" description="Helical" evidence="9">
    <location>
        <begin position="187"/>
        <end position="211"/>
    </location>
</feature>